<accession>A0A0U1M634</accession>
<dbReference type="InterPro" id="IPR001509">
    <property type="entry name" value="Epimerase_deHydtase"/>
</dbReference>
<dbReference type="PANTHER" id="PTHR43245:SF11">
    <property type="entry name" value="LD23561P"/>
    <property type="match status" value="1"/>
</dbReference>
<dbReference type="Proteomes" id="UP000054383">
    <property type="component" value="Unassembled WGS sequence"/>
</dbReference>
<evidence type="ECO:0000313" key="3">
    <source>
        <dbReference type="Proteomes" id="UP000054383"/>
    </source>
</evidence>
<feature type="domain" description="NAD-dependent epimerase/dehydratase" evidence="1">
    <location>
        <begin position="8"/>
        <end position="240"/>
    </location>
</feature>
<sequence>MGSEKPAVLIIGGLGFIGRHTALYIHENNLASELRIVDKVLPQLAWLAPEFEEACSKEHFVQADAGQEQAFPRIFDRANGKQFDYVINCAGDTRHSQPEEVYQFRNHGMSLALAKEMVKRNIPVYVESSTAMVYKSGSKPNKEDDKTAPWHNLAKWKLKVGEDLAKIPELNWVGLRFPHVYGEYDRRYFSIGLCLARTHKFLERDLELLYSKDLKVNTVYVKDAARALWTAAEWRASKGNDSTVPKVFNVVDHNNTSQAQIGQALSEIFDIKVSFLGSLVSQLAKMSLDDVVEDMNEETLQVWAELLEEKKITRAGPISPFLEKDLIKDQDLCIDGSLFETTTGFKPQWPNFTVESLRNMIASYERMGWWP</sequence>
<dbReference type="InterPro" id="IPR050177">
    <property type="entry name" value="Lipid_A_modif_metabolic_enz"/>
</dbReference>
<keyword evidence="3" id="KW-1185">Reference proteome</keyword>
<dbReference type="SUPFAM" id="SSF51735">
    <property type="entry name" value="NAD(P)-binding Rossmann-fold domains"/>
    <property type="match status" value="1"/>
</dbReference>
<dbReference type="Gene3D" id="3.40.50.720">
    <property type="entry name" value="NAD(P)-binding Rossmann-like Domain"/>
    <property type="match status" value="1"/>
</dbReference>
<dbReference type="STRING" id="28573.A0A0U1M634"/>
<organism evidence="2 3">
    <name type="scientific">Talaromyces islandicus</name>
    <name type="common">Penicillium islandicum</name>
    <dbReference type="NCBI Taxonomy" id="28573"/>
    <lineage>
        <taxon>Eukaryota</taxon>
        <taxon>Fungi</taxon>
        <taxon>Dikarya</taxon>
        <taxon>Ascomycota</taxon>
        <taxon>Pezizomycotina</taxon>
        <taxon>Eurotiomycetes</taxon>
        <taxon>Eurotiomycetidae</taxon>
        <taxon>Eurotiales</taxon>
        <taxon>Trichocomaceae</taxon>
        <taxon>Talaromyces</taxon>
        <taxon>Talaromyces sect. Islandici</taxon>
    </lineage>
</organism>
<dbReference type="PANTHER" id="PTHR43245">
    <property type="entry name" value="BIFUNCTIONAL POLYMYXIN RESISTANCE PROTEIN ARNA"/>
    <property type="match status" value="1"/>
</dbReference>
<dbReference type="InterPro" id="IPR036291">
    <property type="entry name" value="NAD(P)-bd_dom_sf"/>
</dbReference>
<evidence type="ECO:0000259" key="1">
    <source>
        <dbReference type="Pfam" id="PF01370"/>
    </source>
</evidence>
<protein>
    <recommendedName>
        <fullName evidence="1">NAD-dependent epimerase/dehydratase domain-containing protein</fullName>
    </recommendedName>
</protein>
<evidence type="ECO:0000313" key="2">
    <source>
        <dbReference type="EMBL" id="CRG90406.1"/>
    </source>
</evidence>
<reference evidence="2 3" key="1">
    <citation type="submission" date="2015-04" db="EMBL/GenBank/DDBJ databases">
        <authorList>
            <person name="Syromyatnikov M.Y."/>
            <person name="Popov V.N."/>
        </authorList>
    </citation>
    <scope>NUCLEOTIDE SEQUENCE [LARGE SCALE GENOMIC DNA]</scope>
    <source>
        <strain evidence="2">WF-38-12</strain>
    </source>
</reference>
<gene>
    <name evidence="2" type="ORF">PISL3812_07450</name>
</gene>
<proteinExistence type="predicted"/>
<dbReference type="OMA" id="PQTAWLN"/>
<dbReference type="AlphaFoldDB" id="A0A0U1M634"/>
<name>A0A0U1M634_TALIS</name>
<dbReference type="OrthoDB" id="16464at2759"/>
<dbReference type="EMBL" id="CVMT01000007">
    <property type="protein sequence ID" value="CRG90406.1"/>
    <property type="molecule type" value="Genomic_DNA"/>
</dbReference>
<dbReference type="Pfam" id="PF01370">
    <property type="entry name" value="Epimerase"/>
    <property type="match status" value="1"/>
</dbReference>